<sequence>MVVTRRLAKTTKEQLFGPLPPPTRRREGPTILERQRKLQLRQLSKLPPLPLSPPPTPPQQPNTHIDPDTSVDNINQALTRLQLTTHNPIPAPSHIDQTSCPSDLDNRPPSPLWWTDGYWALSKQFYQFYYDTHAGAVPTLFIPEPLGDPSSLDSKPQRYPSNLF</sequence>
<gene>
    <name evidence="2" type="ORF">PSHT_08822</name>
</gene>
<organism evidence="2 3">
    <name type="scientific">Puccinia striiformis</name>
    <dbReference type="NCBI Taxonomy" id="27350"/>
    <lineage>
        <taxon>Eukaryota</taxon>
        <taxon>Fungi</taxon>
        <taxon>Dikarya</taxon>
        <taxon>Basidiomycota</taxon>
        <taxon>Pucciniomycotina</taxon>
        <taxon>Pucciniomycetes</taxon>
        <taxon>Pucciniales</taxon>
        <taxon>Pucciniaceae</taxon>
        <taxon>Puccinia</taxon>
    </lineage>
</organism>
<dbReference type="Proteomes" id="UP000238274">
    <property type="component" value="Unassembled WGS sequence"/>
</dbReference>
<dbReference type="VEuPathDB" id="FungiDB:PSHT_08822"/>
<dbReference type="EMBL" id="PKSM01000120">
    <property type="protein sequence ID" value="POW10262.1"/>
    <property type="molecule type" value="Genomic_DNA"/>
</dbReference>
<dbReference type="VEuPathDB" id="FungiDB:PSTT_05572"/>
<evidence type="ECO:0000313" key="3">
    <source>
        <dbReference type="Proteomes" id="UP000238274"/>
    </source>
</evidence>
<evidence type="ECO:0000313" key="2">
    <source>
        <dbReference type="EMBL" id="POW10262.1"/>
    </source>
</evidence>
<protein>
    <submittedName>
        <fullName evidence="2">Uncharacterized protein</fullName>
    </submittedName>
</protein>
<dbReference type="AlphaFoldDB" id="A0A2S4VL48"/>
<feature type="region of interest" description="Disordered" evidence="1">
    <location>
        <begin position="45"/>
        <end position="71"/>
    </location>
</feature>
<feature type="compositionally biased region" description="Pro residues" evidence="1">
    <location>
        <begin position="47"/>
        <end position="60"/>
    </location>
</feature>
<proteinExistence type="predicted"/>
<feature type="region of interest" description="Disordered" evidence="1">
    <location>
        <begin position="86"/>
        <end position="105"/>
    </location>
</feature>
<keyword evidence="3" id="KW-1185">Reference proteome</keyword>
<reference evidence="3" key="3">
    <citation type="journal article" date="2018" name="Mol. Plant Microbe Interact.">
        <title>Genome sequence resources for the wheat stripe rust pathogen (Puccinia striiformis f. sp. tritici) and the barley stripe rust pathogen (Puccinia striiformis f. sp. hordei).</title>
        <authorList>
            <person name="Xia C."/>
            <person name="Wang M."/>
            <person name="Yin C."/>
            <person name="Cornejo O.E."/>
            <person name="Hulbert S.H."/>
            <person name="Chen X."/>
        </authorList>
    </citation>
    <scope>NUCLEOTIDE SEQUENCE [LARGE SCALE GENOMIC DNA]</scope>
    <source>
        <strain evidence="3">93TX-2</strain>
    </source>
</reference>
<feature type="region of interest" description="Disordered" evidence="1">
    <location>
        <begin position="1"/>
        <end position="32"/>
    </location>
</feature>
<reference evidence="3" key="2">
    <citation type="journal article" date="2018" name="BMC Genomics">
        <title>Genomic insights into host adaptation between the wheat stripe rust pathogen (Puccinia striiformis f. sp. tritici) and the barley stripe rust pathogen (Puccinia striiformis f. sp. hordei).</title>
        <authorList>
            <person name="Xia C."/>
            <person name="Wang M."/>
            <person name="Yin C."/>
            <person name="Cornejo O.E."/>
            <person name="Hulbert S.H."/>
            <person name="Chen X."/>
        </authorList>
    </citation>
    <scope>NUCLEOTIDE SEQUENCE [LARGE SCALE GENOMIC DNA]</scope>
    <source>
        <strain evidence="3">93TX-2</strain>
    </source>
</reference>
<name>A0A2S4VL48_9BASI</name>
<evidence type="ECO:0000256" key="1">
    <source>
        <dbReference type="SAM" id="MobiDB-lite"/>
    </source>
</evidence>
<reference evidence="2 3" key="1">
    <citation type="submission" date="2017-12" db="EMBL/GenBank/DDBJ databases">
        <title>Gene loss provides genomic basis for host adaptation in cereal stripe rust fungi.</title>
        <authorList>
            <person name="Xia C."/>
        </authorList>
    </citation>
    <scope>NUCLEOTIDE SEQUENCE [LARGE SCALE GENOMIC DNA]</scope>
    <source>
        <strain evidence="2 3">93TX-2</strain>
    </source>
</reference>
<accession>A0A2S4VL48</accession>
<comment type="caution">
    <text evidence="2">The sequence shown here is derived from an EMBL/GenBank/DDBJ whole genome shotgun (WGS) entry which is preliminary data.</text>
</comment>